<keyword evidence="4" id="KW-0804">Transcription</keyword>
<dbReference type="GO" id="GO:0003677">
    <property type="term" value="F:DNA binding"/>
    <property type="evidence" value="ECO:0007669"/>
    <property type="project" value="UniProtKB-KW"/>
</dbReference>
<evidence type="ECO:0000259" key="7">
    <source>
        <dbReference type="PROSITE" id="PS50110"/>
    </source>
</evidence>
<dbReference type="PANTHER" id="PTHR43214">
    <property type="entry name" value="TWO-COMPONENT RESPONSE REGULATOR"/>
    <property type="match status" value="1"/>
</dbReference>
<dbReference type="EMBL" id="AQHR01000021">
    <property type="protein sequence ID" value="EON78918.1"/>
    <property type="molecule type" value="Genomic_DNA"/>
</dbReference>
<dbReference type="GO" id="GO:0000160">
    <property type="term" value="P:phosphorelay signal transduction system"/>
    <property type="evidence" value="ECO:0007669"/>
    <property type="project" value="InterPro"/>
</dbReference>
<dbReference type="Pfam" id="PF00072">
    <property type="entry name" value="Response_reg"/>
    <property type="match status" value="1"/>
</dbReference>
<reference evidence="8 9" key="1">
    <citation type="submission" date="2013-02" db="EMBL/GenBank/DDBJ databases">
        <title>A novel strain isolated from Lonar lake, Maharashtra, India.</title>
        <authorList>
            <person name="Singh A."/>
        </authorList>
    </citation>
    <scope>NUCLEOTIDE SEQUENCE [LARGE SCALE GENOMIC DNA]</scope>
    <source>
        <strain evidence="8 9">AK24</strain>
    </source>
</reference>
<evidence type="ECO:0000313" key="9">
    <source>
        <dbReference type="Proteomes" id="UP000013909"/>
    </source>
</evidence>
<feature type="modified residue" description="4-aspartylphosphate" evidence="5">
    <location>
        <position position="56"/>
    </location>
</feature>
<dbReference type="SUPFAM" id="SSF46894">
    <property type="entry name" value="C-terminal effector domain of the bipartite response regulators"/>
    <property type="match status" value="1"/>
</dbReference>
<evidence type="ECO:0000259" key="6">
    <source>
        <dbReference type="PROSITE" id="PS50043"/>
    </source>
</evidence>
<evidence type="ECO:0000313" key="8">
    <source>
        <dbReference type="EMBL" id="EON78918.1"/>
    </source>
</evidence>
<dbReference type="InterPro" id="IPR001789">
    <property type="entry name" value="Sig_transdc_resp-reg_receiver"/>
</dbReference>
<keyword evidence="9" id="KW-1185">Reference proteome</keyword>
<gene>
    <name evidence="8" type="ORF">ADIS_0511</name>
</gene>
<keyword evidence="2" id="KW-0805">Transcription regulation</keyword>
<evidence type="ECO:0000256" key="3">
    <source>
        <dbReference type="ARBA" id="ARBA00023125"/>
    </source>
</evidence>
<dbReference type="Gene3D" id="3.40.50.2300">
    <property type="match status" value="1"/>
</dbReference>
<dbReference type="STRING" id="1232681.ADIS_0511"/>
<evidence type="ECO:0000256" key="4">
    <source>
        <dbReference type="ARBA" id="ARBA00023163"/>
    </source>
</evidence>
<dbReference type="InterPro" id="IPR016032">
    <property type="entry name" value="Sig_transdc_resp-reg_C-effctor"/>
</dbReference>
<dbReference type="RefSeq" id="WP_010852660.1">
    <property type="nucleotide sequence ID" value="NZ_AQHR01000021.1"/>
</dbReference>
<evidence type="ECO:0000256" key="1">
    <source>
        <dbReference type="ARBA" id="ARBA00022553"/>
    </source>
</evidence>
<feature type="domain" description="HTH luxR-type" evidence="6">
    <location>
        <begin position="147"/>
        <end position="212"/>
    </location>
</feature>
<sequence>MGVSVLLADDHKLTAFGIRKLMEQLPGHDLVGHVENGQEAIIYLERNQAVDVLVLDLHMPVMDGMQLLPHLNRKFPALKKMVLTGYHDRGTMQICRNLGVNGFVGKGACLDTFKEALQVVAAGGEYFQPVNLMESNGNARQYSLCRSLRDTYGLSDRETEVLQMILHQSPTCEIAEALRLSPLTVKTHRRNIFYKLKVHNLSGLLALIRTSPVPRASSW</sequence>
<dbReference type="InterPro" id="IPR036388">
    <property type="entry name" value="WH-like_DNA-bd_sf"/>
</dbReference>
<dbReference type="Proteomes" id="UP000013909">
    <property type="component" value="Unassembled WGS sequence"/>
</dbReference>
<proteinExistence type="predicted"/>
<protein>
    <submittedName>
        <fullName evidence="8">Two-component response regulator</fullName>
    </submittedName>
</protein>
<dbReference type="OrthoDB" id="9797341at2"/>
<dbReference type="PRINTS" id="PR00038">
    <property type="entry name" value="HTHLUXR"/>
</dbReference>
<comment type="caution">
    <text evidence="8">The sequence shown here is derived from an EMBL/GenBank/DDBJ whole genome shotgun (WGS) entry which is preliminary data.</text>
</comment>
<dbReference type="InterPro" id="IPR011006">
    <property type="entry name" value="CheY-like_superfamily"/>
</dbReference>
<dbReference type="Gene3D" id="1.10.10.10">
    <property type="entry name" value="Winged helix-like DNA-binding domain superfamily/Winged helix DNA-binding domain"/>
    <property type="match status" value="1"/>
</dbReference>
<dbReference type="CDD" id="cd06170">
    <property type="entry name" value="LuxR_C_like"/>
    <property type="match status" value="1"/>
</dbReference>
<dbReference type="InterPro" id="IPR058245">
    <property type="entry name" value="NreC/VraR/RcsB-like_REC"/>
</dbReference>
<dbReference type="InterPro" id="IPR039420">
    <property type="entry name" value="WalR-like"/>
</dbReference>
<dbReference type="InterPro" id="IPR000792">
    <property type="entry name" value="Tscrpt_reg_LuxR_C"/>
</dbReference>
<dbReference type="Pfam" id="PF00196">
    <property type="entry name" value="GerE"/>
    <property type="match status" value="1"/>
</dbReference>
<dbReference type="SMART" id="SM00421">
    <property type="entry name" value="HTH_LUXR"/>
    <property type="match status" value="1"/>
</dbReference>
<feature type="domain" description="Response regulatory" evidence="7">
    <location>
        <begin position="4"/>
        <end position="121"/>
    </location>
</feature>
<name>R7ZY22_9BACT</name>
<dbReference type="PROSITE" id="PS50110">
    <property type="entry name" value="RESPONSE_REGULATORY"/>
    <property type="match status" value="1"/>
</dbReference>
<dbReference type="SMART" id="SM00448">
    <property type="entry name" value="REC"/>
    <property type="match status" value="1"/>
</dbReference>
<accession>R7ZY22</accession>
<organism evidence="8 9">
    <name type="scientific">Lunatimonas lonarensis</name>
    <dbReference type="NCBI Taxonomy" id="1232681"/>
    <lineage>
        <taxon>Bacteria</taxon>
        <taxon>Pseudomonadati</taxon>
        <taxon>Bacteroidota</taxon>
        <taxon>Cytophagia</taxon>
        <taxon>Cytophagales</taxon>
        <taxon>Cyclobacteriaceae</taxon>
    </lineage>
</organism>
<dbReference type="PANTHER" id="PTHR43214:SF41">
    <property type="entry name" value="NITRATE_NITRITE RESPONSE REGULATOR PROTEIN NARP"/>
    <property type="match status" value="1"/>
</dbReference>
<keyword evidence="1 5" id="KW-0597">Phosphoprotein</keyword>
<dbReference type="AlphaFoldDB" id="R7ZY22"/>
<keyword evidence="3" id="KW-0238">DNA-binding</keyword>
<dbReference type="PROSITE" id="PS50043">
    <property type="entry name" value="HTH_LUXR_2"/>
    <property type="match status" value="1"/>
</dbReference>
<dbReference type="GO" id="GO:0006355">
    <property type="term" value="P:regulation of DNA-templated transcription"/>
    <property type="evidence" value="ECO:0007669"/>
    <property type="project" value="InterPro"/>
</dbReference>
<evidence type="ECO:0000256" key="2">
    <source>
        <dbReference type="ARBA" id="ARBA00023015"/>
    </source>
</evidence>
<dbReference type="SUPFAM" id="SSF52172">
    <property type="entry name" value="CheY-like"/>
    <property type="match status" value="1"/>
</dbReference>
<evidence type="ECO:0000256" key="5">
    <source>
        <dbReference type="PROSITE-ProRule" id="PRU00169"/>
    </source>
</evidence>
<dbReference type="CDD" id="cd17535">
    <property type="entry name" value="REC_NarL-like"/>
    <property type="match status" value="1"/>
</dbReference>